<proteinExistence type="predicted"/>
<organism evidence="1 2">
    <name type="scientific">Bacteroides uniformis</name>
    <dbReference type="NCBI Taxonomy" id="820"/>
    <lineage>
        <taxon>Bacteria</taxon>
        <taxon>Pseudomonadati</taxon>
        <taxon>Bacteroidota</taxon>
        <taxon>Bacteroidia</taxon>
        <taxon>Bacteroidales</taxon>
        <taxon>Bacteroidaceae</taxon>
        <taxon>Bacteroides</taxon>
    </lineage>
</organism>
<dbReference type="EMBL" id="CZAF01000001">
    <property type="protein sequence ID" value="CUO41270.1"/>
    <property type="molecule type" value="Genomic_DNA"/>
</dbReference>
<sequence length="66" mass="8278">MLNNRFFILKKPKPAYVYYHYDSLFQGDFSKKYTYFKTKWLINKLLKQKTYLILKQNENFRRLNTD</sequence>
<dbReference type="Proteomes" id="UP000095614">
    <property type="component" value="Unassembled WGS sequence"/>
</dbReference>
<evidence type="ECO:0000313" key="1">
    <source>
        <dbReference type="EMBL" id="CUO41270.1"/>
    </source>
</evidence>
<gene>
    <name evidence="1" type="ORF">ERS852462_00345</name>
</gene>
<reference evidence="1 2" key="1">
    <citation type="submission" date="2015-09" db="EMBL/GenBank/DDBJ databases">
        <authorList>
            <consortium name="Pathogen Informatics"/>
        </authorList>
    </citation>
    <scope>NUCLEOTIDE SEQUENCE [LARGE SCALE GENOMIC DNA]</scope>
    <source>
        <strain evidence="1 2">2789STDY5834847</strain>
    </source>
</reference>
<dbReference type="AlphaFoldDB" id="A0A174EZ03"/>
<name>A0A174EZ03_BACUN</name>
<accession>A0A174EZ03</accession>
<evidence type="ECO:0000313" key="2">
    <source>
        <dbReference type="Proteomes" id="UP000095614"/>
    </source>
</evidence>
<protein>
    <submittedName>
        <fullName evidence="1">Uncharacterized protein</fullName>
    </submittedName>
</protein>